<evidence type="ECO:0000256" key="1">
    <source>
        <dbReference type="SAM" id="MobiDB-lite"/>
    </source>
</evidence>
<evidence type="ECO:0000259" key="3">
    <source>
        <dbReference type="PROSITE" id="PS51294"/>
    </source>
</evidence>
<dbReference type="GO" id="GO:0005634">
    <property type="term" value="C:nucleus"/>
    <property type="evidence" value="ECO:0007669"/>
    <property type="project" value="TreeGrafter"/>
</dbReference>
<reference evidence="4" key="1">
    <citation type="submission" date="2021-01" db="EMBL/GenBank/DDBJ databases">
        <authorList>
            <person name="Corre E."/>
            <person name="Pelletier E."/>
            <person name="Niang G."/>
            <person name="Scheremetjew M."/>
            <person name="Finn R."/>
            <person name="Kale V."/>
            <person name="Holt S."/>
            <person name="Cochrane G."/>
            <person name="Meng A."/>
            <person name="Brown T."/>
            <person name="Cohen L."/>
        </authorList>
    </citation>
    <scope>NUCLEOTIDE SEQUENCE</scope>
    <source>
        <strain evidence="4">379</strain>
    </source>
</reference>
<feature type="compositionally biased region" description="Basic and acidic residues" evidence="1">
    <location>
        <begin position="1"/>
        <end position="12"/>
    </location>
</feature>
<feature type="region of interest" description="Disordered" evidence="1">
    <location>
        <begin position="1"/>
        <end position="95"/>
    </location>
</feature>
<proteinExistence type="predicted"/>
<evidence type="ECO:0000313" key="4">
    <source>
        <dbReference type="EMBL" id="CAE0546376.1"/>
    </source>
</evidence>
<dbReference type="InterPro" id="IPR017930">
    <property type="entry name" value="Myb_dom"/>
</dbReference>
<dbReference type="GO" id="GO:0000981">
    <property type="term" value="F:DNA-binding transcription factor activity, RNA polymerase II-specific"/>
    <property type="evidence" value="ECO:0007669"/>
    <property type="project" value="TreeGrafter"/>
</dbReference>
<dbReference type="CDD" id="cd00167">
    <property type="entry name" value="SANT"/>
    <property type="match status" value="2"/>
</dbReference>
<organism evidence="4">
    <name type="scientific">Emiliania huxleyi</name>
    <name type="common">Coccolithophore</name>
    <name type="synonym">Pontosphaera huxleyi</name>
    <dbReference type="NCBI Taxonomy" id="2903"/>
    <lineage>
        <taxon>Eukaryota</taxon>
        <taxon>Haptista</taxon>
        <taxon>Haptophyta</taxon>
        <taxon>Prymnesiophyceae</taxon>
        <taxon>Isochrysidales</taxon>
        <taxon>Noelaerhabdaceae</taxon>
        <taxon>Emiliania</taxon>
    </lineage>
</organism>
<dbReference type="PROSITE" id="PS51294">
    <property type="entry name" value="HTH_MYB"/>
    <property type="match status" value="2"/>
</dbReference>
<dbReference type="SMART" id="SM00717">
    <property type="entry name" value="SANT"/>
    <property type="match status" value="2"/>
</dbReference>
<gene>
    <name evidence="4" type="ORF">EHUX00137_LOCUS15561</name>
</gene>
<dbReference type="GO" id="GO:0000978">
    <property type="term" value="F:RNA polymerase II cis-regulatory region sequence-specific DNA binding"/>
    <property type="evidence" value="ECO:0007669"/>
    <property type="project" value="TreeGrafter"/>
</dbReference>
<feature type="compositionally biased region" description="Pro residues" evidence="1">
    <location>
        <begin position="366"/>
        <end position="382"/>
    </location>
</feature>
<feature type="domain" description="Myb-like" evidence="2">
    <location>
        <begin position="97"/>
        <end position="147"/>
    </location>
</feature>
<sequence>MLLTQEEGRAPPEETCMALVPRSPGTPPMPVPSELDQGGMSSGDEDSPDAIVQLATEAPKVTKPKASKKRQQLNSQRENSGSSNNPPGDGELGEEDLKRRRKIVWSEHEDLTILASVRKLGTQWPLIAAQLPGRTPDAVRNRWHRLQQTHSLTDESHQKRVHEAAVALLIGGTSDSLGLSLGDQNNGETPSTCIKGADHGRAMWSPQEDAMIEEGVRKHGCRWRQIAASLPGRSDSSVRNRWMRMLKDREAMKSQNDPQRQRRQSEPRPPPLPPPSRGPVAIPPAEALAARVADFNLIPHRTMPPNATAVNMIALRIAEGGAPMLPLPPPPMPAAHLPAGIGMRPAEPRHPSQPSRVSRPQSLPSALPPPPMLPPTLPPTAMPPADSFGSLLAGRSAASAGEGEPEVPAVAVHHSGPLAEGRGTSLAKPAPGSWAEATPLPTLSADSGSDNLSALPDAPS</sequence>
<dbReference type="SUPFAM" id="SSF46689">
    <property type="entry name" value="Homeodomain-like"/>
    <property type="match status" value="2"/>
</dbReference>
<dbReference type="PROSITE" id="PS50090">
    <property type="entry name" value="MYB_LIKE"/>
    <property type="match status" value="2"/>
</dbReference>
<feature type="compositionally biased region" description="Polar residues" evidence="1">
    <location>
        <begin position="72"/>
        <end position="86"/>
    </location>
</feature>
<feature type="domain" description="HTH myb-type" evidence="3">
    <location>
        <begin position="97"/>
        <end position="151"/>
    </location>
</feature>
<feature type="compositionally biased region" description="Basic residues" evidence="1">
    <location>
        <begin position="62"/>
        <end position="71"/>
    </location>
</feature>
<accession>A0A7S3S7D5</accession>
<dbReference type="InterPro" id="IPR009057">
    <property type="entry name" value="Homeodomain-like_sf"/>
</dbReference>
<feature type="compositionally biased region" description="Pro residues" evidence="1">
    <location>
        <begin position="267"/>
        <end position="277"/>
    </location>
</feature>
<feature type="compositionally biased region" description="Low complexity" evidence="1">
    <location>
        <begin position="383"/>
        <end position="402"/>
    </location>
</feature>
<feature type="region of interest" description="Disordered" evidence="1">
    <location>
        <begin position="249"/>
        <end position="282"/>
    </location>
</feature>
<name>A0A7S3S7D5_EMIHU</name>
<evidence type="ECO:0000259" key="2">
    <source>
        <dbReference type="PROSITE" id="PS50090"/>
    </source>
</evidence>
<dbReference type="InterPro" id="IPR001005">
    <property type="entry name" value="SANT/Myb"/>
</dbReference>
<feature type="domain" description="HTH myb-type" evidence="3">
    <location>
        <begin position="196"/>
        <end position="250"/>
    </location>
</feature>
<dbReference type="InterPro" id="IPR050560">
    <property type="entry name" value="MYB_TF"/>
</dbReference>
<dbReference type="AlphaFoldDB" id="A0A7S3S7D5"/>
<dbReference type="PANTHER" id="PTHR45614">
    <property type="entry name" value="MYB PROTEIN-RELATED"/>
    <property type="match status" value="1"/>
</dbReference>
<feature type="domain" description="Myb-like" evidence="2">
    <location>
        <begin position="196"/>
        <end position="246"/>
    </location>
</feature>
<protein>
    <submittedName>
        <fullName evidence="4">Uncharacterized protein</fullName>
    </submittedName>
</protein>
<dbReference type="Gene3D" id="1.10.10.60">
    <property type="entry name" value="Homeodomain-like"/>
    <property type="match status" value="2"/>
</dbReference>
<feature type="region of interest" description="Disordered" evidence="1">
    <location>
        <begin position="328"/>
        <end position="460"/>
    </location>
</feature>
<dbReference type="EMBL" id="HBIR01020473">
    <property type="protein sequence ID" value="CAE0546376.1"/>
    <property type="molecule type" value="Transcribed_RNA"/>
</dbReference>
<feature type="compositionally biased region" description="Low complexity" evidence="1">
    <location>
        <begin position="352"/>
        <end position="365"/>
    </location>
</feature>
<dbReference type="Pfam" id="PF00249">
    <property type="entry name" value="Myb_DNA-binding"/>
    <property type="match status" value="2"/>
</dbReference>